<dbReference type="EMBL" id="BJXN01000007">
    <property type="protein sequence ID" value="GEM89738.1"/>
    <property type="molecule type" value="Genomic_DNA"/>
</dbReference>
<reference evidence="4 5" key="1">
    <citation type="submission" date="2019-07" db="EMBL/GenBank/DDBJ databases">
        <title>Whole genome shotgun sequence of Oceanithermus desulfurans NBRC 100063.</title>
        <authorList>
            <person name="Hosoyama A."/>
            <person name="Uohara A."/>
            <person name="Ohji S."/>
            <person name="Ichikawa N."/>
        </authorList>
    </citation>
    <scope>NUCLEOTIDE SEQUENCE [LARGE SCALE GENOMIC DNA]</scope>
    <source>
        <strain evidence="4 5">NBRC 100063</strain>
    </source>
</reference>
<feature type="binding site" evidence="2">
    <location>
        <position position="76"/>
    </location>
    <ligand>
        <name>substrate</name>
    </ligand>
</feature>
<dbReference type="InterPro" id="IPR012354">
    <property type="entry name" value="Esterase_lipase"/>
</dbReference>
<dbReference type="Proteomes" id="UP000321827">
    <property type="component" value="Unassembled WGS sequence"/>
</dbReference>
<proteinExistence type="predicted"/>
<accession>A0A511RJA8</accession>
<dbReference type="RefSeq" id="WP_147146825.1">
    <property type="nucleotide sequence ID" value="NZ_BJXN01000007.1"/>
</dbReference>
<protein>
    <submittedName>
        <fullName evidence="4">Carboxylesterase</fullName>
    </submittedName>
</protein>
<dbReference type="PIRSF" id="PIRSF017388">
    <property type="entry name" value="Esterase_lipase"/>
    <property type="match status" value="1"/>
</dbReference>
<dbReference type="InterPro" id="IPR022742">
    <property type="entry name" value="Hydrolase_4"/>
</dbReference>
<dbReference type="PANTHER" id="PTHR43798">
    <property type="entry name" value="MONOACYLGLYCEROL LIPASE"/>
    <property type="match status" value="1"/>
</dbReference>
<evidence type="ECO:0000259" key="3">
    <source>
        <dbReference type="Pfam" id="PF12146"/>
    </source>
</evidence>
<dbReference type="InterPro" id="IPR029058">
    <property type="entry name" value="AB_hydrolase_fold"/>
</dbReference>
<organism evidence="4 5">
    <name type="scientific">Oceanithermus desulfurans NBRC 100063</name>
    <dbReference type="NCBI Taxonomy" id="1227550"/>
    <lineage>
        <taxon>Bacteria</taxon>
        <taxon>Thermotogati</taxon>
        <taxon>Deinococcota</taxon>
        <taxon>Deinococci</taxon>
        <taxon>Thermales</taxon>
        <taxon>Thermaceae</taxon>
        <taxon>Oceanithermus</taxon>
    </lineage>
</organism>
<evidence type="ECO:0000256" key="2">
    <source>
        <dbReference type="PIRSR" id="PIRSR017388-2"/>
    </source>
</evidence>
<dbReference type="Gene3D" id="3.40.50.1820">
    <property type="entry name" value="alpha/beta hydrolase"/>
    <property type="match status" value="1"/>
</dbReference>
<feature type="binding site" evidence="2">
    <location>
        <position position="10"/>
    </location>
    <ligand>
        <name>substrate</name>
    </ligand>
</feature>
<comment type="caution">
    <text evidence="4">The sequence shown here is derived from an EMBL/GenBank/DDBJ whole genome shotgun (WGS) entry which is preliminary data.</text>
</comment>
<name>A0A511RJA8_9DEIN</name>
<feature type="active site" description="Charge relay system" evidence="1">
    <location>
        <position position="204"/>
    </location>
</feature>
<feature type="domain" description="Serine aminopeptidase S33" evidence="3">
    <location>
        <begin position="4"/>
        <end position="209"/>
    </location>
</feature>
<dbReference type="AlphaFoldDB" id="A0A511RJA8"/>
<dbReference type="Pfam" id="PF12146">
    <property type="entry name" value="Hydrolase_4"/>
    <property type="match status" value="1"/>
</dbReference>
<dbReference type="InterPro" id="IPR050266">
    <property type="entry name" value="AB_hydrolase_sf"/>
</dbReference>
<evidence type="ECO:0000313" key="5">
    <source>
        <dbReference type="Proteomes" id="UP000321827"/>
    </source>
</evidence>
<sequence length="227" mass="24804">MNPVLLIHGFTSHPTRVWGPLPEALEARGLAVRFVTLAGHGTRPEDLRGVRAEDWLQDVRRAAADLEDYALVGLSMGALLAAALAAEKPPRALVAAVPALGLRNPLVPLVPYLTWLLPRLPGTDSIEDPKLRAQNPNYPHFPSPALVELLQLVRRTPAWLRAVRAPALVVQAEGDKVIAQTAVRRYLEGLASPSKEVVRVRGGHDFLLDRHAREGTERIAGWLAERG</sequence>
<feature type="active site" description="Nucleophile" evidence="1">
    <location>
        <position position="75"/>
    </location>
</feature>
<dbReference type="GO" id="GO:0052689">
    <property type="term" value="F:carboxylic ester hydrolase activity"/>
    <property type="evidence" value="ECO:0007669"/>
    <property type="project" value="InterPro"/>
</dbReference>
<dbReference type="SUPFAM" id="SSF53474">
    <property type="entry name" value="alpha/beta-Hydrolases"/>
    <property type="match status" value="1"/>
</dbReference>
<dbReference type="OrthoDB" id="9800213at2"/>
<gene>
    <name evidence="4" type="ORF">ODE01S_11720</name>
</gene>
<evidence type="ECO:0000313" key="4">
    <source>
        <dbReference type="EMBL" id="GEM89738.1"/>
    </source>
</evidence>
<evidence type="ECO:0000256" key="1">
    <source>
        <dbReference type="PIRSR" id="PIRSR017388-1"/>
    </source>
</evidence>
<feature type="active site" description="Charge relay system" evidence="1">
    <location>
        <position position="175"/>
    </location>
</feature>